<feature type="region of interest" description="Disordered" evidence="2">
    <location>
        <begin position="225"/>
        <end position="265"/>
    </location>
</feature>
<keyword evidence="1" id="KW-0732">Signal</keyword>
<evidence type="ECO:0008006" key="5">
    <source>
        <dbReference type="Google" id="ProtNLM"/>
    </source>
</evidence>
<dbReference type="EMBL" id="AP022608">
    <property type="protein sequence ID" value="BBZ15875.1"/>
    <property type="molecule type" value="Genomic_DNA"/>
</dbReference>
<evidence type="ECO:0000313" key="4">
    <source>
        <dbReference type="Proteomes" id="UP000466187"/>
    </source>
</evidence>
<feature type="compositionally biased region" description="Polar residues" evidence="2">
    <location>
        <begin position="249"/>
        <end position="261"/>
    </location>
</feature>
<gene>
    <name evidence="3" type="ORF">MGAD_02100</name>
</gene>
<dbReference type="Pfam" id="PF10738">
    <property type="entry name" value="Lpp-LpqN"/>
    <property type="match status" value="1"/>
</dbReference>
<sequence length="437" mass="46054">MGQMNPPALKAKSRARFTTGLTVAVSGVLVACSTSSGSGSQSESNAARWSDYPHTMGCVLDDNPAPDWYPPPKSITAEKVTLSHARGDQLRVTIEFVAPLPPTPSTLPNGNGQTENAIGSITFGVNIQNGGFKDSLSILSPSRGEPWRVNPSSDTDLNPNVLQSARASSNILTLDLDLTGEDALLGSGPFEPLIQLGGSVALDQPPYSGRVSPVAMYDSQRCEWNTPARGSSSTATASPPSRTAPAHTQIPTRTRTQSSPPVSGHHYTVVDYIRDSGIVEHPVKRGDSGSPTIDLPVPSGWEAAGQRTPEWAYGAIVSTNPAFASDPPSIMALVSKLTGNVDPTKVLEFAPGEIKNLPGFKGSNEAAPSKLSGFEATQIGGTYKKNGVIRAVAQKTVVIPGKDGLYVLQLNADCLEDQIHALRDATVVIDEQTRITP</sequence>
<protein>
    <recommendedName>
        <fullName evidence="5">Lipoprotein LpqN</fullName>
    </recommendedName>
</protein>
<accession>A0A7I7WGG5</accession>
<dbReference type="KEGG" id="mgad:MGAD_02100"/>
<evidence type="ECO:0000256" key="2">
    <source>
        <dbReference type="SAM" id="MobiDB-lite"/>
    </source>
</evidence>
<evidence type="ECO:0000313" key="3">
    <source>
        <dbReference type="EMBL" id="BBZ15875.1"/>
    </source>
</evidence>
<dbReference type="InterPro" id="IPR019674">
    <property type="entry name" value="Lipoprotein_LpqN/LpqT-like"/>
</dbReference>
<dbReference type="Gene3D" id="3.40.1000.10">
    <property type="entry name" value="Mog1/PsbP, alpha/beta/alpha sandwich"/>
    <property type="match status" value="1"/>
</dbReference>
<proteinExistence type="predicted"/>
<organism evidence="3 4">
    <name type="scientific">Mycolicibacterium gadium</name>
    <name type="common">Mycobacterium gadium</name>
    <dbReference type="NCBI Taxonomy" id="1794"/>
    <lineage>
        <taxon>Bacteria</taxon>
        <taxon>Bacillati</taxon>
        <taxon>Actinomycetota</taxon>
        <taxon>Actinomycetes</taxon>
        <taxon>Mycobacteriales</taxon>
        <taxon>Mycobacteriaceae</taxon>
        <taxon>Mycolicibacterium</taxon>
    </lineage>
</organism>
<name>A0A7I7WGG5_MYCGU</name>
<dbReference type="Proteomes" id="UP000466187">
    <property type="component" value="Chromosome"/>
</dbReference>
<feature type="compositionally biased region" description="Low complexity" evidence="2">
    <location>
        <begin position="226"/>
        <end position="246"/>
    </location>
</feature>
<reference evidence="3 4" key="1">
    <citation type="journal article" date="2019" name="Emerg. Microbes Infect.">
        <title>Comprehensive subspecies identification of 175 nontuberculous mycobacteria species based on 7547 genomic profiles.</title>
        <authorList>
            <person name="Matsumoto Y."/>
            <person name="Kinjo T."/>
            <person name="Motooka D."/>
            <person name="Nabeya D."/>
            <person name="Jung N."/>
            <person name="Uechi K."/>
            <person name="Horii T."/>
            <person name="Iida T."/>
            <person name="Fujita J."/>
            <person name="Nakamura S."/>
        </authorList>
    </citation>
    <scope>NUCLEOTIDE SEQUENCE [LARGE SCALE GENOMIC DNA]</scope>
    <source>
        <strain evidence="3 4">JCM 12688</strain>
    </source>
</reference>
<evidence type="ECO:0000256" key="1">
    <source>
        <dbReference type="ARBA" id="ARBA00022729"/>
    </source>
</evidence>
<dbReference type="AlphaFoldDB" id="A0A7I7WGG5"/>